<protein>
    <recommendedName>
        <fullName evidence="5">DUF4064 domain-containing protein</fullName>
    </recommendedName>
</protein>
<name>A0ABX1C251_9ACTN</name>
<dbReference type="EMBL" id="JAATEN010000009">
    <property type="protein sequence ID" value="NJQ01689.1"/>
    <property type="molecule type" value="Genomic_DNA"/>
</dbReference>
<sequence length="201" mass="20154">MSDAGPNNPYGPPQSGGNPAAHGQQQGGYGQAPPPYPGGGYGQAPYPQQPGQPYGGHPGGNQMPEQMPGTLKAARVLLFVFGGLGIIGGFFVTAGGAALNNAEVRDAVENQGGLPEGLSAGLLLALGLFSVALSIAGIVVAAKFGKGGSGVRIATLVIGALMIVTGIFYVPLGILWIIVGALVVVFAALKDGAAWFGRPRH</sequence>
<comment type="caution">
    <text evidence="3">The sequence shown here is derived from an EMBL/GenBank/DDBJ whole genome shotgun (WGS) entry which is preliminary data.</text>
</comment>
<evidence type="ECO:0000256" key="2">
    <source>
        <dbReference type="SAM" id="Phobius"/>
    </source>
</evidence>
<dbReference type="Proteomes" id="UP000695264">
    <property type="component" value="Unassembled WGS sequence"/>
</dbReference>
<feature type="transmembrane region" description="Helical" evidence="2">
    <location>
        <begin position="76"/>
        <end position="98"/>
    </location>
</feature>
<feature type="compositionally biased region" description="Low complexity" evidence="1">
    <location>
        <begin position="43"/>
        <end position="52"/>
    </location>
</feature>
<feature type="transmembrane region" description="Helical" evidence="2">
    <location>
        <begin position="118"/>
        <end position="141"/>
    </location>
</feature>
<keyword evidence="2" id="KW-0812">Transmembrane</keyword>
<keyword evidence="2" id="KW-1133">Transmembrane helix</keyword>
<feature type="transmembrane region" description="Helical" evidence="2">
    <location>
        <begin position="176"/>
        <end position="196"/>
    </location>
</feature>
<reference evidence="3 4" key="1">
    <citation type="submission" date="2020-03" db="EMBL/GenBank/DDBJ databases">
        <title>WGS of actinomycetes isolated from Thailand.</title>
        <authorList>
            <person name="Thawai C."/>
        </authorList>
    </citation>
    <scope>NUCLEOTIDE SEQUENCE [LARGE SCALE GENOMIC DNA]</scope>
    <source>
        <strain evidence="3 4">PLAI 1-29</strain>
    </source>
</reference>
<keyword evidence="2" id="KW-0472">Membrane</keyword>
<gene>
    <name evidence="3" type="ORF">HCK00_14415</name>
</gene>
<evidence type="ECO:0000256" key="1">
    <source>
        <dbReference type="SAM" id="MobiDB-lite"/>
    </source>
</evidence>
<evidence type="ECO:0000313" key="3">
    <source>
        <dbReference type="EMBL" id="NJQ01689.1"/>
    </source>
</evidence>
<accession>A0ABX1C251</accession>
<dbReference type="RefSeq" id="WP_168102309.1">
    <property type="nucleotide sequence ID" value="NZ_JAATEN010000009.1"/>
</dbReference>
<evidence type="ECO:0008006" key="5">
    <source>
        <dbReference type="Google" id="ProtNLM"/>
    </source>
</evidence>
<evidence type="ECO:0000313" key="4">
    <source>
        <dbReference type="Proteomes" id="UP000695264"/>
    </source>
</evidence>
<organism evidence="3 4">
    <name type="scientific">Streptomyces zingiberis</name>
    <dbReference type="NCBI Taxonomy" id="2053010"/>
    <lineage>
        <taxon>Bacteria</taxon>
        <taxon>Bacillati</taxon>
        <taxon>Actinomycetota</taxon>
        <taxon>Actinomycetes</taxon>
        <taxon>Kitasatosporales</taxon>
        <taxon>Streptomycetaceae</taxon>
        <taxon>Streptomyces</taxon>
    </lineage>
</organism>
<proteinExistence type="predicted"/>
<keyword evidence="4" id="KW-1185">Reference proteome</keyword>
<feature type="region of interest" description="Disordered" evidence="1">
    <location>
        <begin position="1"/>
        <end position="67"/>
    </location>
</feature>
<feature type="transmembrane region" description="Helical" evidence="2">
    <location>
        <begin position="153"/>
        <end position="170"/>
    </location>
</feature>